<dbReference type="PANTHER" id="PTHR21818:SF0">
    <property type="entry name" value="FANCONI ANEMIA GROUP I PROTEIN"/>
    <property type="match status" value="1"/>
</dbReference>
<dbReference type="InterPro" id="IPR029310">
    <property type="entry name" value="FANCI_HD1"/>
</dbReference>
<evidence type="ECO:0000259" key="3">
    <source>
        <dbReference type="Pfam" id="PF14676"/>
    </source>
</evidence>
<evidence type="ECO:0000313" key="7">
    <source>
        <dbReference type="EMBL" id="KAG8224015.1"/>
    </source>
</evidence>
<reference evidence="7" key="2">
    <citation type="submission" date="2017-10" db="EMBL/GenBank/DDBJ databases">
        <title>Ladona fulva Genome sequencing and assembly.</title>
        <authorList>
            <person name="Murali S."/>
            <person name="Richards S."/>
            <person name="Bandaranaike D."/>
            <person name="Bellair M."/>
            <person name="Blankenburg K."/>
            <person name="Chao H."/>
            <person name="Dinh H."/>
            <person name="Doddapaneni H."/>
            <person name="Dugan-Rocha S."/>
            <person name="Elkadiri S."/>
            <person name="Gnanaolivu R."/>
            <person name="Hernandez B."/>
            <person name="Skinner E."/>
            <person name="Javaid M."/>
            <person name="Lee S."/>
            <person name="Li M."/>
            <person name="Ming W."/>
            <person name="Munidasa M."/>
            <person name="Muniz J."/>
            <person name="Nguyen L."/>
            <person name="Hughes D."/>
            <person name="Osuji N."/>
            <person name="Pu L.-L."/>
            <person name="Puazo M."/>
            <person name="Qu C."/>
            <person name="Quiroz J."/>
            <person name="Raj R."/>
            <person name="Weissenberger G."/>
            <person name="Xin Y."/>
            <person name="Zou X."/>
            <person name="Han Y."/>
            <person name="Worley K."/>
            <person name="Muzny D."/>
            <person name="Gibbs R."/>
        </authorList>
    </citation>
    <scope>NUCLEOTIDE SEQUENCE</scope>
    <source>
        <strain evidence="7">Sampled in the wild</strain>
    </source>
</reference>
<feature type="region of interest" description="Disordered" evidence="1">
    <location>
        <begin position="1302"/>
        <end position="1343"/>
    </location>
</feature>
<dbReference type="InterPro" id="IPR029314">
    <property type="entry name" value="FANCI_S4"/>
</dbReference>
<dbReference type="OrthoDB" id="195089at2759"/>
<keyword evidence="8" id="KW-1185">Reference proteome</keyword>
<feature type="compositionally biased region" description="Polar residues" evidence="1">
    <location>
        <begin position="798"/>
        <end position="808"/>
    </location>
</feature>
<feature type="compositionally biased region" description="Basic and acidic residues" evidence="1">
    <location>
        <begin position="783"/>
        <end position="797"/>
    </location>
</feature>
<feature type="region of interest" description="Disordered" evidence="1">
    <location>
        <begin position="783"/>
        <end position="812"/>
    </location>
</feature>
<feature type="domain" description="FANCI helical" evidence="6">
    <location>
        <begin position="598"/>
        <end position="772"/>
    </location>
</feature>
<dbReference type="Pfam" id="PF14675">
    <property type="entry name" value="FANCI_S1"/>
    <property type="match status" value="1"/>
</dbReference>
<dbReference type="InterPro" id="IPR029312">
    <property type="entry name" value="FANCI_HD2"/>
</dbReference>
<proteinExistence type="predicted"/>
<dbReference type="Pfam" id="PF14680">
    <property type="entry name" value="FANCI_HD2"/>
    <property type="match status" value="1"/>
</dbReference>
<dbReference type="Pfam" id="PF14679">
    <property type="entry name" value="FANCI_HD1"/>
    <property type="match status" value="1"/>
</dbReference>
<protein>
    <recommendedName>
        <fullName evidence="9">Fanconi anemia group I protein</fullName>
    </recommendedName>
</protein>
<name>A0A8K0NTF2_LADFU</name>
<dbReference type="InterPro" id="IPR026171">
    <property type="entry name" value="FANCI"/>
</dbReference>
<evidence type="ECO:0008006" key="9">
    <source>
        <dbReference type="Google" id="ProtNLM"/>
    </source>
</evidence>
<evidence type="ECO:0000259" key="5">
    <source>
        <dbReference type="Pfam" id="PF14679"/>
    </source>
</evidence>
<evidence type="ECO:0000259" key="4">
    <source>
        <dbReference type="Pfam" id="PF14678"/>
    </source>
</evidence>
<dbReference type="InterPro" id="IPR029315">
    <property type="entry name" value="FANCI_S2"/>
</dbReference>
<feature type="compositionally biased region" description="Basic and acidic residues" evidence="1">
    <location>
        <begin position="1331"/>
        <end position="1343"/>
    </location>
</feature>
<sequence>MKTLCDKVIGFSREGNIKGIQDLVDEVNVKELCSCIRDIMKQTEGPLLLNYLWKGFSDTGPSSMKRLQATEFILDEIHQRCIKSQQAADIVAVLIVELDKYPPAHLTKIYDLCMEHMQKNSPSGSSFWKDILTKVITTLSTKDNINYAGSDMPGSEFKEMTVEKLCRTNWKGDNIASVVSLFIGLALDDKQLTYVVVKVGKWLQDLKAPEVPPLSHQLFTLFHKSSSCTLTVFLHLCEYFSKHLYCREKQNASSREDSESIFSELDSDSYGPNSISEMRLAEGTVLYHVEEAARVGSPLVHNLLSSLKGIINTPELVINPFLITVLLHLVSTNMYQNQVLDILWSVIKCYIECDEERHESAWLRELVPLKFQLDTVLKSVIENCASGRDRVASGVLSLGIKLLSIAPPIGYTPPSHNAEILNPDGWVRQSCNLRERLVERAWHLGSGLLLLLAKRVNSMATPVLKTVLSSIIAGQSVTTMAHLSGCLAKMSLGMPLMMLENQSILIEKVNSVMVIGDSISDEEEEVLSVRQEVVDAILPLVKVSSYIRDSLILIMRKSMFSRSLKSREVAVKGFLHMLKYLKAEELSALSQSSQRLPSSISQNPDLGPQILEFLCYHLSQFLVDLEKNIGDQLTSPFIWSKIVVINGKDACLKEPIASLIWCTQLVFLSGSESDQAWPNENIALLSKVKKIMKALVLQVGRCVPSDYGLEETQDFSVASAETEEKKLIIQQLFGLHEALISYVIGSWRKHVNEPGESLISLMNAYSRLEVFVSRVKLADAEVKGRKKKDKENGDTQKKQVGNPKSPSQLIPEPILDSKCTYKFLKILFNDLPEIDMESVSNKVRQSLHTFGLKAALHHIRKERRRNFYHRQRFTAVKPCYDITCIIYKNCIAKLLEYGTFHKNSALMALECLCETVALDAKYHKLASILNEQGILGDVEVENDESTPLKKFITMLESLLDDLIAKDENEEEVEKDAWFNMPFLVLSCIVCLSSQLLPSNEIPPGVVKNHPAEKLLDWFNKFSKEKNPKNPKVAKLALVHTFVLGNRCHYSVLELPFMRVIKQLKSDAIFGSLDENEEESLEFKVITDATKAFAFSLLCQKLKLILEETDRMLKRLKSESYKLQTLNEPITGNASEMLNSLEKEVCTKLIHCSQIVNEITKIATPAGPLHPTLLKLIVDVYNSVAGITRYFIQRSGSKTARPVFEGTRYQKLVQLVGGSLSSNVCKFRTHMQECIESAESKKKGVKSQNPAAMKSSSLLVYSAEVFERLIIQLSKKTKENLSALVKLTISRDFRIDQQKLEENLKSLHNEDRNEDEDEVEDEIENDSEEDQENKPTVKRPRLEH</sequence>
<evidence type="ECO:0000313" key="8">
    <source>
        <dbReference type="Proteomes" id="UP000792457"/>
    </source>
</evidence>
<evidence type="ECO:0000256" key="1">
    <source>
        <dbReference type="SAM" id="MobiDB-lite"/>
    </source>
</evidence>
<dbReference type="GO" id="GO:0006281">
    <property type="term" value="P:DNA repair"/>
    <property type="evidence" value="ECO:0007669"/>
    <property type="project" value="InterPro"/>
</dbReference>
<dbReference type="GO" id="GO:0070182">
    <property type="term" value="F:DNA polymerase binding"/>
    <property type="evidence" value="ECO:0007669"/>
    <property type="project" value="TreeGrafter"/>
</dbReference>
<comment type="caution">
    <text evidence="7">The sequence shown here is derived from an EMBL/GenBank/DDBJ whole genome shotgun (WGS) entry which is preliminary data.</text>
</comment>
<feature type="compositionally biased region" description="Acidic residues" evidence="1">
    <location>
        <begin position="1311"/>
        <end position="1330"/>
    </location>
</feature>
<organism evidence="7 8">
    <name type="scientific">Ladona fulva</name>
    <name type="common">Scarce chaser dragonfly</name>
    <name type="synonym">Libellula fulva</name>
    <dbReference type="NCBI Taxonomy" id="123851"/>
    <lineage>
        <taxon>Eukaryota</taxon>
        <taxon>Metazoa</taxon>
        <taxon>Ecdysozoa</taxon>
        <taxon>Arthropoda</taxon>
        <taxon>Hexapoda</taxon>
        <taxon>Insecta</taxon>
        <taxon>Pterygota</taxon>
        <taxon>Palaeoptera</taxon>
        <taxon>Odonata</taxon>
        <taxon>Epiprocta</taxon>
        <taxon>Anisoptera</taxon>
        <taxon>Libelluloidea</taxon>
        <taxon>Libellulidae</taxon>
        <taxon>Ladona</taxon>
    </lineage>
</organism>
<dbReference type="Pfam" id="PF14676">
    <property type="entry name" value="FANCI_S2"/>
    <property type="match status" value="1"/>
</dbReference>
<feature type="domain" description="FANCI solenoid 1" evidence="2">
    <location>
        <begin position="65"/>
        <end position="293"/>
    </location>
</feature>
<accession>A0A8K0NTF2</accession>
<dbReference type="EMBL" id="KZ308182">
    <property type="protein sequence ID" value="KAG8224015.1"/>
    <property type="molecule type" value="Genomic_DNA"/>
</dbReference>
<feature type="domain" description="FANCI helical" evidence="5">
    <location>
        <begin position="299"/>
        <end position="383"/>
    </location>
</feature>
<feature type="domain" description="FANCI solenoid 2" evidence="3">
    <location>
        <begin position="392"/>
        <end position="575"/>
    </location>
</feature>
<reference evidence="7" key="1">
    <citation type="submission" date="2013-04" db="EMBL/GenBank/DDBJ databases">
        <authorList>
            <person name="Qu J."/>
            <person name="Murali S.C."/>
            <person name="Bandaranaike D."/>
            <person name="Bellair M."/>
            <person name="Blankenburg K."/>
            <person name="Chao H."/>
            <person name="Dinh H."/>
            <person name="Doddapaneni H."/>
            <person name="Downs B."/>
            <person name="Dugan-Rocha S."/>
            <person name="Elkadiri S."/>
            <person name="Gnanaolivu R.D."/>
            <person name="Hernandez B."/>
            <person name="Javaid M."/>
            <person name="Jayaseelan J.C."/>
            <person name="Lee S."/>
            <person name="Li M."/>
            <person name="Ming W."/>
            <person name="Munidasa M."/>
            <person name="Muniz J."/>
            <person name="Nguyen L."/>
            <person name="Ongeri F."/>
            <person name="Osuji N."/>
            <person name="Pu L.-L."/>
            <person name="Puazo M."/>
            <person name="Qu C."/>
            <person name="Quiroz J."/>
            <person name="Raj R."/>
            <person name="Weissenberger G."/>
            <person name="Xin Y."/>
            <person name="Zou X."/>
            <person name="Han Y."/>
            <person name="Richards S."/>
            <person name="Worley K."/>
            <person name="Muzny D."/>
            <person name="Gibbs R."/>
        </authorList>
    </citation>
    <scope>NUCLEOTIDE SEQUENCE</scope>
    <source>
        <strain evidence="7">Sampled in the wild</strain>
    </source>
</reference>
<dbReference type="InterPro" id="IPR029308">
    <property type="entry name" value="FANCI_S1"/>
</dbReference>
<evidence type="ECO:0000259" key="6">
    <source>
        <dbReference type="Pfam" id="PF14680"/>
    </source>
</evidence>
<feature type="domain" description="FANCI solenoid 4" evidence="4">
    <location>
        <begin position="1068"/>
        <end position="1301"/>
    </location>
</feature>
<dbReference type="Proteomes" id="UP000792457">
    <property type="component" value="Unassembled WGS sequence"/>
</dbReference>
<gene>
    <name evidence="7" type="ORF">J437_LFUL001092</name>
</gene>
<evidence type="ECO:0000259" key="2">
    <source>
        <dbReference type="Pfam" id="PF14675"/>
    </source>
</evidence>
<dbReference type="PANTHER" id="PTHR21818">
    <property type="entry name" value="BC025462 PROTEIN"/>
    <property type="match status" value="1"/>
</dbReference>
<dbReference type="Pfam" id="PF14678">
    <property type="entry name" value="FANCI_S4"/>
    <property type="match status" value="1"/>
</dbReference>